<dbReference type="InterPro" id="IPR000182">
    <property type="entry name" value="GNAT_dom"/>
</dbReference>
<gene>
    <name evidence="2" type="ORF">SAMN02910293_00132</name>
</gene>
<evidence type="ECO:0000313" key="3">
    <source>
        <dbReference type="Proteomes" id="UP000182508"/>
    </source>
</evidence>
<evidence type="ECO:0000313" key="2">
    <source>
        <dbReference type="EMBL" id="SDB02330.1"/>
    </source>
</evidence>
<sequence length="166" mass="18756">MELRRPRLEDKETVLDMMAEFEETESVHDGGFWDSESFDYVAWLEKNLTNEMGIGIPEHFVPSVQFVFFDDNGRALGFLHLRLRLNESLLSKGGHIGYSIRPSARGNGYATKQLCYGLKEAKRKNIPKALLTCDVTNAASRAVILANGGALEDVRDGVERYWIDTE</sequence>
<dbReference type="Proteomes" id="UP000182508">
    <property type="component" value="Unassembled WGS sequence"/>
</dbReference>
<evidence type="ECO:0000259" key="1">
    <source>
        <dbReference type="PROSITE" id="PS51186"/>
    </source>
</evidence>
<dbReference type="Pfam" id="PF13302">
    <property type="entry name" value="Acetyltransf_3"/>
    <property type="match status" value="1"/>
</dbReference>
<dbReference type="RefSeq" id="WP_074484930.1">
    <property type="nucleotide sequence ID" value="NZ_FMXP01000002.1"/>
</dbReference>
<feature type="domain" description="N-acetyltransferase" evidence="1">
    <location>
        <begin position="1"/>
        <end position="166"/>
    </location>
</feature>
<dbReference type="PANTHER" id="PTHR39173">
    <property type="entry name" value="ACETYLTRANSFERASE"/>
    <property type="match status" value="1"/>
</dbReference>
<dbReference type="PANTHER" id="PTHR39173:SF1">
    <property type="entry name" value="ACETYLTRANSFERASE"/>
    <property type="match status" value="1"/>
</dbReference>
<accession>A0A1G6A1V4</accession>
<keyword evidence="3" id="KW-1185">Reference proteome</keyword>
<proteinExistence type="predicted"/>
<dbReference type="InterPro" id="IPR016181">
    <property type="entry name" value="Acyl_CoA_acyltransferase"/>
</dbReference>
<dbReference type="PROSITE" id="PS51186">
    <property type="entry name" value="GNAT"/>
    <property type="match status" value="1"/>
</dbReference>
<dbReference type="EMBL" id="FMXP01000002">
    <property type="protein sequence ID" value="SDB02330.1"/>
    <property type="molecule type" value="Genomic_DNA"/>
</dbReference>
<keyword evidence="2" id="KW-0808">Transferase</keyword>
<dbReference type="GO" id="GO:0016747">
    <property type="term" value="F:acyltransferase activity, transferring groups other than amino-acyl groups"/>
    <property type="evidence" value="ECO:0007669"/>
    <property type="project" value="InterPro"/>
</dbReference>
<dbReference type="CDD" id="cd04301">
    <property type="entry name" value="NAT_SF"/>
    <property type="match status" value="1"/>
</dbReference>
<dbReference type="AlphaFoldDB" id="A0A1G6A1V4"/>
<dbReference type="STRING" id="439219.SAMN02910293_00132"/>
<dbReference type="eggNOG" id="COG3981">
    <property type="taxonomic scope" value="Bacteria"/>
</dbReference>
<organism evidence="2 3">
    <name type="scientific">Streptococcus henryi</name>
    <dbReference type="NCBI Taxonomy" id="439219"/>
    <lineage>
        <taxon>Bacteria</taxon>
        <taxon>Bacillati</taxon>
        <taxon>Bacillota</taxon>
        <taxon>Bacilli</taxon>
        <taxon>Lactobacillales</taxon>
        <taxon>Streptococcaceae</taxon>
        <taxon>Streptococcus</taxon>
    </lineage>
</organism>
<name>A0A1G6A1V4_9STRE</name>
<protein>
    <submittedName>
        <fullName evidence="2">Predicted acetyltransferase</fullName>
    </submittedName>
</protein>
<dbReference type="Gene3D" id="3.40.630.30">
    <property type="match status" value="1"/>
</dbReference>
<dbReference type="SUPFAM" id="SSF55729">
    <property type="entry name" value="Acyl-CoA N-acyltransferases (Nat)"/>
    <property type="match status" value="1"/>
</dbReference>
<reference evidence="2 3" key="1">
    <citation type="submission" date="2016-10" db="EMBL/GenBank/DDBJ databases">
        <authorList>
            <person name="de Groot N.N."/>
        </authorList>
    </citation>
    <scope>NUCLEOTIDE SEQUENCE [LARGE SCALE GENOMIC DNA]</scope>
    <source>
        <strain evidence="2 3">A-4</strain>
    </source>
</reference>